<comment type="caution">
    <text evidence="2">The sequence shown here is derived from an EMBL/GenBank/DDBJ whole genome shotgun (WGS) entry which is preliminary data.</text>
</comment>
<dbReference type="InterPro" id="IPR000073">
    <property type="entry name" value="AB_hydrolase_1"/>
</dbReference>
<keyword evidence="2" id="KW-0378">Hydrolase</keyword>
<dbReference type="Pfam" id="PF12697">
    <property type="entry name" value="Abhydrolase_6"/>
    <property type="match status" value="1"/>
</dbReference>
<dbReference type="GO" id="GO:0016787">
    <property type="term" value="F:hydrolase activity"/>
    <property type="evidence" value="ECO:0007669"/>
    <property type="project" value="UniProtKB-KW"/>
</dbReference>
<name>A0ABW3YCV4_9ACTN</name>
<dbReference type="Gene3D" id="3.40.50.1820">
    <property type="entry name" value="alpha/beta hydrolase"/>
    <property type="match status" value="1"/>
</dbReference>
<dbReference type="RefSeq" id="WP_377568920.1">
    <property type="nucleotide sequence ID" value="NZ_JBHTMP010000009.1"/>
</dbReference>
<feature type="domain" description="AB hydrolase-1" evidence="1">
    <location>
        <begin position="14"/>
        <end position="261"/>
    </location>
</feature>
<sequence length="283" mass="31496">MSSSAASSAAPDTIVLIHGLWLTPRSWEHWIDRYMRAGYRVLAPAWPGMEGEVEELRRDPSPIARLDISQVVDHYEQIIYDLEQPPIIMGHSFGGTFVQLLLDRGLGSAGVAIDAAPVKGVLRMPPSTLKATFPVLHNPANRRRAIPLTPEQFHYTFTNTMTPEESQEAYDRYHVPGAGHIVFEAAVTNLNPFTADRVNFTREDRAPLLLIASGDDHLVPPNMTKEDAGHYQQSKAITAYVEFPDRSHFTIGQNGWEQVADFALDWAVNPESVHALPDGRRPG</sequence>
<accession>A0ABW3YCV4</accession>
<evidence type="ECO:0000313" key="3">
    <source>
        <dbReference type="Proteomes" id="UP001597260"/>
    </source>
</evidence>
<dbReference type="EMBL" id="JBHTMP010000009">
    <property type="protein sequence ID" value="MFD1321104.1"/>
    <property type="molecule type" value="Genomic_DNA"/>
</dbReference>
<dbReference type="SUPFAM" id="SSF53474">
    <property type="entry name" value="alpha/beta-Hydrolases"/>
    <property type="match status" value="1"/>
</dbReference>
<protein>
    <submittedName>
        <fullName evidence="2">Alpha/beta hydrolase</fullName>
    </submittedName>
</protein>
<gene>
    <name evidence="2" type="ORF">ACFQ4H_08390</name>
</gene>
<reference evidence="3" key="1">
    <citation type="journal article" date="2019" name="Int. J. Syst. Evol. Microbiol.">
        <title>The Global Catalogue of Microorganisms (GCM) 10K type strain sequencing project: providing services to taxonomists for standard genome sequencing and annotation.</title>
        <authorList>
            <consortium name="The Broad Institute Genomics Platform"/>
            <consortium name="The Broad Institute Genome Sequencing Center for Infectious Disease"/>
            <person name="Wu L."/>
            <person name="Ma J."/>
        </authorList>
    </citation>
    <scope>NUCLEOTIDE SEQUENCE [LARGE SCALE GENOMIC DNA]</scope>
    <source>
        <strain evidence="3">JCM 31037</strain>
    </source>
</reference>
<keyword evidence="3" id="KW-1185">Reference proteome</keyword>
<organism evidence="2 3">
    <name type="scientific">Micromonospora sonneratiae</name>
    <dbReference type="NCBI Taxonomy" id="1184706"/>
    <lineage>
        <taxon>Bacteria</taxon>
        <taxon>Bacillati</taxon>
        <taxon>Actinomycetota</taxon>
        <taxon>Actinomycetes</taxon>
        <taxon>Micromonosporales</taxon>
        <taxon>Micromonosporaceae</taxon>
        <taxon>Micromonospora</taxon>
    </lineage>
</organism>
<evidence type="ECO:0000313" key="2">
    <source>
        <dbReference type="EMBL" id="MFD1321104.1"/>
    </source>
</evidence>
<evidence type="ECO:0000259" key="1">
    <source>
        <dbReference type="Pfam" id="PF12697"/>
    </source>
</evidence>
<dbReference type="Proteomes" id="UP001597260">
    <property type="component" value="Unassembled WGS sequence"/>
</dbReference>
<dbReference type="InterPro" id="IPR029058">
    <property type="entry name" value="AB_hydrolase_fold"/>
</dbReference>
<proteinExistence type="predicted"/>